<evidence type="ECO:0008006" key="12">
    <source>
        <dbReference type="Google" id="ProtNLM"/>
    </source>
</evidence>
<evidence type="ECO:0000256" key="8">
    <source>
        <dbReference type="ARBA" id="ARBA00023136"/>
    </source>
</evidence>
<evidence type="ECO:0000256" key="6">
    <source>
        <dbReference type="ARBA" id="ARBA00023075"/>
    </source>
</evidence>
<name>A0A9P0Q6B5_ACAOB</name>
<evidence type="ECO:0000256" key="9">
    <source>
        <dbReference type="SAM" id="Phobius"/>
    </source>
</evidence>
<dbReference type="PROSITE" id="PS00667">
    <property type="entry name" value="COMPLEX1_ND1_1"/>
    <property type="match status" value="1"/>
</dbReference>
<dbReference type="InterPro" id="IPR001694">
    <property type="entry name" value="NADH_UbQ_OxRdtase_su1/FPO"/>
</dbReference>
<evidence type="ECO:0000313" key="10">
    <source>
        <dbReference type="EMBL" id="CAH2010628.1"/>
    </source>
</evidence>
<dbReference type="Pfam" id="PF00146">
    <property type="entry name" value="NADHdh"/>
    <property type="match status" value="1"/>
</dbReference>
<gene>
    <name evidence="10" type="ORF">ACAOBT_LOCUS31650</name>
</gene>
<dbReference type="GO" id="GO:0005743">
    <property type="term" value="C:mitochondrial inner membrane"/>
    <property type="evidence" value="ECO:0007669"/>
    <property type="project" value="UniProtKB-SubCell"/>
</dbReference>
<evidence type="ECO:0000256" key="5">
    <source>
        <dbReference type="ARBA" id="ARBA00022989"/>
    </source>
</evidence>
<evidence type="ECO:0000313" key="11">
    <source>
        <dbReference type="Proteomes" id="UP001152888"/>
    </source>
</evidence>
<sequence length="96" mass="11333">MVLGYIHIRKGLSKVGMLGLVQPFGDAIKLFTKEQTLPLISNFNLYYFSPVIFFYVCFVDLRTFFSVNLRFNLPILFFFENFEVRCLHCNISRLCF</sequence>
<keyword evidence="8 9" id="KW-0472">Membrane</keyword>
<protein>
    <recommendedName>
        <fullName evidence="12">NADH-ubiquinone oxidoreductase chain 1</fullName>
    </recommendedName>
</protein>
<keyword evidence="3 9" id="KW-0812">Transmembrane</keyword>
<evidence type="ECO:0000256" key="2">
    <source>
        <dbReference type="ARBA" id="ARBA00004448"/>
    </source>
</evidence>
<dbReference type="Proteomes" id="UP001152888">
    <property type="component" value="Unassembled WGS sequence"/>
</dbReference>
<dbReference type="OrthoDB" id="531329at2759"/>
<comment type="subcellular location">
    <subcellularLocation>
        <location evidence="2">Mitochondrion inner membrane</location>
        <topology evidence="2">Multi-pass membrane protein</topology>
    </subcellularLocation>
</comment>
<evidence type="ECO:0000256" key="3">
    <source>
        <dbReference type="ARBA" id="ARBA00022692"/>
    </source>
</evidence>
<proteinExistence type="predicted"/>
<feature type="transmembrane region" description="Helical" evidence="9">
    <location>
        <begin position="45"/>
        <end position="65"/>
    </location>
</feature>
<keyword evidence="11" id="KW-1185">Reference proteome</keyword>
<dbReference type="AlphaFoldDB" id="A0A9P0Q6B5"/>
<keyword evidence="5 9" id="KW-1133">Transmembrane helix</keyword>
<evidence type="ECO:0000256" key="1">
    <source>
        <dbReference type="ARBA" id="ARBA00003257"/>
    </source>
</evidence>
<dbReference type="EMBL" id="CAKOFQ010007986">
    <property type="protein sequence ID" value="CAH2010628.1"/>
    <property type="molecule type" value="Genomic_DNA"/>
</dbReference>
<comment type="function">
    <text evidence="1">Core subunit of the mitochondrial membrane respiratory chain NADH dehydrogenase (Complex I) that is believed to belong to the minimal assembly required for catalysis. Complex I functions in the transfer of electrons from NADH to the respiratory chain. The immediate electron acceptor for the enzyme is believed to be ubiquinone.</text>
</comment>
<dbReference type="InterPro" id="IPR018086">
    <property type="entry name" value="NADH_UbQ_OxRdtase_su1_CS"/>
</dbReference>
<comment type="caution">
    <text evidence="10">The sequence shown here is derived from an EMBL/GenBank/DDBJ whole genome shotgun (WGS) entry which is preliminary data.</text>
</comment>
<evidence type="ECO:0000256" key="7">
    <source>
        <dbReference type="ARBA" id="ARBA00023128"/>
    </source>
</evidence>
<reference evidence="10" key="1">
    <citation type="submission" date="2022-03" db="EMBL/GenBank/DDBJ databases">
        <authorList>
            <person name="Sayadi A."/>
        </authorList>
    </citation>
    <scope>NUCLEOTIDE SEQUENCE</scope>
</reference>
<keyword evidence="4" id="KW-0999">Mitochondrion inner membrane</keyword>
<accession>A0A9P0Q6B5</accession>
<keyword evidence="7" id="KW-0496">Mitochondrion</keyword>
<evidence type="ECO:0000256" key="4">
    <source>
        <dbReference type="ARBA" id="ARBA00022792"/>
    </source>
</evidence>
<keyword evidence="6" id="KW-0830">Ubiquinone</keyword>
<organism evidence="10 11">
    <name type="scientific">Acanthoscelides obtectus</name>
    <name type="common">Bean weevil</name>
    <name type="synonym">Bruchus obtectus</name>
    <dbReference type="NCBI Taxonomy" id="200917"/>
    <lineage>
        <taxon>Eukaryota</taxon>
        <taxon>Metazoa</taxon>
        <taxon>Ecdysozoa</taxon>
        <taxon>Arthropoda</taxon>
        <taxon>Hexapoda</taxon>
        <taxon>Insecta</taxon>
        <taxon>Pterygota</taxon>
        <taxon>Neoptera</taxon>
        <taxon>Endopterygota</taxon>
        <taxon>Coleoptera</taxon>
        <taxon>Polyphaga</taxon>
        <taxon>Cucujiformia</taxon>
        <taxon>Chrysomeloidea</taxon>
        <taxon>Chrysomelidae</taxon>
        <taxon>Bruchinae</taxon>
        <taxon>Bruchini</taxon>
        <taxon>Acanthoscelides</taxon>
    </lineage>
</organism>